<keyword evidence="4" id="KW-0255">Endonuclease</keyword>
<dbReference type="InterPro" id="IPR003870">
    <property type="entry name" value="DUF222"/>
</dbReference>
<dbReference type="Pfam" id="PF02720">
    <property type="entry name" value="DUF222"/>
    <property type="match status" value="2"/>
</dbReference>
<gene>
    <name evidence="4" type="ORF">E0H75_08605</name>
</gene>
<dbReference type="InterPro" id="IPR003615">
    <property type="entry name" value="HNH_nuc"/>
</dbReference>
<dbReference type="Gene3D" id="1.10.30.50">
    <property type="match status" value="1"/>
</dbReference>
<name>A0A4R0KE33_9ACTN</name>
<organism evidence="4 5">
    <name type="scientific">Kribbella capetownensis</name>
    <dbReference type="NCBI Taxonomy" id="1572659"/>
    <lineage>
        <taxon>Bacteria</taxon>
        <taxon>Bacillati</taxon>
        <taxon>Actinomycetota</taxon>
        <taxon>Actinomycetes</taxon>
        <taxon>Propionibacteriales</taxon>
        <taxon>Kribbellaceae</taxon>
        <taxon>Kribbella</taxon>
    </lineage>
</organism>
<sequence>MEILGERPVWSMSDSEKLSTLDAVVAEVARLETIKWQLIAGLDQSGYAKDLGAGDTARLLSQRYRIDGTAAHRDVRVATRLTSHPATTAALPDPSVPFPNPASDVALSDSDASTAGAWRVHPAQADAIMSVLARVPSTVPADDIEFAERQLIDLAATHTPSELRRAGKKIRDILDPDGPEPDEQAAYARESLTLKTADRGVTFRGYLANENAELLRTLIHAQAKPHKTIDSELDPRPRDKRQADALTTVLNTAATAHLTSAPARHIRTSPQPTTATGTAAGTAHTSTAPPTRGTASSSTITPGAETTSTTRTSAPNRTTTADTTGTPTDFANANSDTSTTCAVQGTLPGTTDPHQAIGSVATVVEDGDGSGVDGGFVPGFGPKAQISVTIDFDDLRAATANATGALVFGDDLSAGAIRRLACDAEILPIVLGAKSQPLDVGTSQRLVTRPMRRALNARDKGCVVCGAPPIQCEAHHVVPWLDGGVTAVSNLVLLCKRHHNDLHSGHWHIRIIDGVVRVTRPTWTTPTAIPPGRYQPPPAPSHHPTTPPPRVAPWNDDPEPAVHPSPQTHPQRIDPWNDDPEPAVRASTPPPPTLAAPPPFDPWDDNAFTAIDTQRPRVNHHACSAADLVAESNHFGPSRQHSPDVLEPADAQP</sequence>
<evidence type="ECO:0000313" key="4">
    <source>
        <dbReference type="EMBL" id="TCC53725.1"/>
    </source>
</evidence>
<feature type="compositionally biased region" description="Low complexity" evidence="2">
    <location>
        <begin position="268"/>
        <end position="291"/>
    </location>
</feature>
<dbReference type="GO" id="GO:0008270">
    <property type="term" value="F:zinc ion binding"/>
    <property type="evidence" value="ECO:0007669"/>
    <property type="project" value="InterPro"/>
</dbReference>
<feature type="compositionally biased region" description="Polar residues" evidence="2">
    <location>
        <begin position="331"/>
        <end position="353"/>
    </location>
</feature>
<dbReference type="SMART" id="SM00507">
    <property type="entry name" value="HNHc"/>
    <property type="match status" value="1"/>
</dbReference>
<dbReference type="RefSeq" id="WP_131512637.1">
    <property type="nucleotide sequence ID" value="NZ_SJKD01000001.1"/>
</dbReference>
<dbReference type="CDD" id="cd00085">
    <property type="entry name" value="HNHc"/>
    <property type="match status" value="1"/>
</dbReference>
<keyword evidence="4" id="KW-0378">Hydrolase</keyword>
<feature type="region of interest" description="Disordered" evidence="2">
    <location>
        <begin position="256"/>
        <end position="354"/>
    </location>
</feature>
<feature type="domain" description="HNH nuclease" evidence="3">
    <location>
        <begin position="450"/>
        <end position="500"/>
    </location>
</feature>
<evidence type="ECO:0000256" key="2">
    <source>
        <dbReference type="SAM" id="MobiDB-lite"/>
    </source>
</evidence>
<dbReference type="EMBL" id="SJKD01000001">
    <property type="protein sequence ID" value="TCC53725.1"/>
    <property type="molecule type" value="Genomic_DNA"/>
</dbReference>
<keyword evidence="4" id="KW-0540">Nuclease</keyword>
<feature type="region of interest" description="Disordered" evidence="2">
    <location>
        <begin position="524"/>
        <end position="608"/>
    </location>
</feature>
<protein>
    <submittedName>
        <fullName evidence="4">HNH endonuclease</fullName>
    </submittedName>
</protein>
<proteinExistence type="inferred from homology"/>
<evidence type="ECO:0000259" key="3">
    <source>
        <dbReference type="SMART" id="SM00507"/>
    </source>
</evidence>
<feature type="region of interest" description="Disordered" evidence="2">
    <location>
        <begin position="631"/>
        <end position="653"/>
    </location>
</feature>
<dbReference type="InterPro" id="IPR002711">
    <property type="entry name" value="HNH"/>
</dbReference>
<accession>A0A4R0KE33</accession>
<feature type="compositionally biased region" description="Pro residues" evidence="2">
    <location>
        <begin position="588"/>
        <end position="601"/>
    </location>
</feature>
<dbReference type="GO" id="GO:0003676">
    <property type="term" value="F:nucleic acid binding"/>
    <property type="evidence" value="ECO:0007669"/>
    <property type="project" value="InterPro"/>
</dbReference>
<dbReference type="OrthoDB" id="3634417at2"/>
<comment type="similarity">
    <text evidence="1">Belongs to the Rv1128c/1148c/1588c/1702c/1945/3466 family.</text>
</comment>
<dbReference type="GO" id="GO:0004519">
    <property type="term" value="F:endonuclease activity"/>
    <property type="evidence" value="ECO:0007669"/>
    <property type="project" value="UniProtKB-KW"/>
</dbReference>
<reference evidence="4 5" key="1">
    <citation type="submission" date="2019-02" db="EMBL/GenBank/DDBJ databases">
        <title>Kribbella capetownensis sp. nov. and Kribbella speibonae sp. nov., isolated from soil.</title>
        <authorList>
            <person name="Curtis S.M."/>
            <person name="Norton I."/>
            <person name="Everest G.J."/>
            <person name="Meyers P.R."/>
        </authorList>
    </citation>
    <scope>NUCLEOTIDE SEQUENCE [LARGE SCALE GENOMIC DNA]</scope>
    <source>
        <strain evidence="4 5">YM53</strain>
    </source>
</reference>
<feature type="compositionally biased region" description="Low complexity" evidence="2">
    <location>
        <begin position="301"/>
        <end position="329"/>
    </location>
</feature>
<dbReference type="Pfam" id="PF01844">
    <property type="entry name" value="HNH"/>
    <property type="match status" value="1"/>
</dbReference>
<comment type="caution">
    <text evidence="4">The sequence shown here is derived from an EMBL/GenBank/DDBJ whole genome shotgun (WGS) entry which is preliminary data.</text>
</comment>
<feature type="compositionally biased region" description="Pro residues" evidence="2">
    <location>
        <begin position="533"/>
        <end position="551"/>
    </location>
</feature>
<evidence type="ECO:0000313" key="5">
    <source>
        <dbReference type="Proteomes" id="UP000293342"/>
    </source>
</evidence>
<keyword evidence="5" id="KW-1185">Reference proteome</keyword>
<dbReference type="AlphaFoldDB" id="A0A4R0KE33"/>
<dbReference type="Proteomes" id="UP000293342">
    <property type="component" value="Unassembled WGS sequence"/>
</dbReference>
<evidence type="ECO:0000256" key="1">
    <source>
        <dbReference type="ARBA" id="ARBA00023450"/>
    </source>
</evidence>